<evidence type="ECO:0000256" key="9">
    <source>
        <dbReference type="ARBA" id="ARBA00023125"/>
    </source>
</evidence>
<dbReference type="FunFam" id="3.30.160.60:FF:000363">
    <property type="entry name" value="Zinc finger protein 239"/>
    <property type="match status" value="1"/>
</dbReference>
<evidence type="ECO:0000256" key="5">
    <source>
        <dbReference type="ARBA" id="ARBA00022737"/>
    </source>
</evidence>
<comment type="function">
    <text evidence="1">May be involved in transcriptional regulation.</text>
</comment>
<dbReference type="Gene3D" id="3.30.160.60">
    <property type="entry name" value="Classic Zinc Finger"/>
    <property type="match status" value="10"/>
</dbReference>
<gene>
    <name evidence="15" type="ORF">MNOR_LOCUS37790</name>
</gene>
<evidence type="ECO:0000313" key="15">
    <source>
        <dbReference type="EMBL" id="CAL4203552.1"/>
    </source>
</evidence>
<dbReference type="PROSITE" id="PS00028">
    <property type="entry name" value="ZINC_FINGER_C2H2_1"/>
    <property type="match status" value="7"/>
</dbReference>
<dbReference type="InterPro" id="IPR013087">
    <property type="entry name" value="Znf_C2H2_type"/>
</dbReference>
<dbReference type="SMART" id="SM00355">
    <property type="entry name" value="ZnF_C2H2"/>
    <property type="match status" value="10"/>
</dbReference>
<dbReference type="GO" id="GO:0032502">
    <property type="term" value="P:developmental process"/>
    <property type="evidence" value="ECO:0007669"/>
    <property type="project" value="UniProtKB-ARBA"/>
</dbReference>
<comment type="caution">
    <text evidence="15">The sequence shown here is derived from an EMBL/GenBank/DDBJ whole genome shotgun (WGS) entry which is preliminary data.</text>
</comment>
<evidence type="ECO:0000256" key="11">
    <source>
        <dbReference type="ARBA" id="ARBA00023242"/>
    </source>
</evidence>
<organism evidence="15 16">
    <name type="scientific">Meganyctiphanes norvegica</name>
    <name type="common">Northern krill</name>
    <name type="synonym">Thysanopoda norvegica</name>
    <dbReference type="NCBI Taxonomy" id="48144"/>
    <lineage>
        <taxon>Eukaryota</taxon>
        <taxon>Metazoa</taxon>
        <taxon>Ecdysozoa</taxon>
        <taxon>Arthropoda</taxon>
        <taxon>Crustacea</taxon>
        <taxon>Multicrustacea</taxon>
        <taxon>Malacostraca</taxon>
        <taxon>Eumalacostraca</taxon>
        <taxon>Eucarida</taxon>
        <taxon>Euphausiacea</taxon>
        <taxon>Euphausiidae</taxon>
        <taxon>Meganyctiphanes</taxon>
    </lineage>
</organism>
<feature type="domain" description="C2H2-type" evidence="14">
    <location>
        <begin position="195"/>
        <end position="222"/>
    </location>
</feature>
<dbReference type="SUPFAM" id="SSF57667">
    <property type="entry name" value="beta-beta-alpha zinc fingers"/>
    <property type="match status" value="5"/>
</dbReference>
<name>A0AAV2SHV0_MEGNR</name>
<evidence type="ECO:0000256" key="3">
    <source>
        <dbReference type="ARBA" id="ARBA00006991"/>
    </source>
</evidence>
<evidence type="ECO:0000256" key="12">
    <source>
        <dbReference type="PROSITE-ProRule" id="PRU00042"/>
    </source>
</evidence>
<evidence type="ECO:0000256" key="2">
    <source>
        <dbReference type="ARBA" id="ARBA00004123"/>
    </source>
</evidence>
<dbReference type="GO" id="GO:0008270">
    <property type="term" value="F:zinc ion binding"/>
    <property type="evidence" value="ECO:0007669"/>
    <property type="project" value="UniProtKB-KW"/>
</dbReference>
<keyword evidence="8" id="KW-0805">Transcription regulation</keyword>
<feature type="domain" description="C2H2-type" evidence="14">
    <location>
        <begin position="88"/>
        <end position="115"/>
    </location>
</feature>
<dbReference type="Pfam" id="PF13894">
    <property type="entry name" value="zf-C2H2_4"/>
    <property type="match status" value="1"/>
</dbReference>
<evidence type="ECO:0000256" key="6">
    <source>
        <dbReference type="ARBA" id="ARBA00022771"/>
    </source>
</evidence>
<dbReference type="Pfam" id="PF00096">
    <property type="entry name" value="zf-C2H2"/>
    <property type="match status" value="5"/>
</dbReference>
<evidence type="ECO:0000256" key="1">
    <source>
        <dbReference type="ARBA" id="ARBA00003767"/>
    </source>
</evidence>
<evidence type="ECO:0000256" key="7">
    <source>
        <dbReference type="ARBA" id="ARBA00022833"/>
    </source>
</evidence>
<evidence type="ECO:0000259" key="14">
    <source>
        <dbReference type="PROSITE" id="PS50157"/>
    </source>
</evidence>
<evidence type="ECO:0000256" key="10">
    <source>
        <dbReference type="ARBA" id="ARBA00023163"/>
    </source>
</evidence>
<dbReference type="FunFam" id="3.30.160.60:FF:002343">
    <property type="entry name" value="Zinc finger protein 33A"/>
    <property type="match status" value="3"/>
</dbReference>
<feature type="domain" description="C2H2-type" evidence="14">
    <location>
        <begin position="144"/>
        <end position="175"/>
    </location>
</feature>
<comment type="similarity">
    <text evidence="3">Belongs to the krueppel C2H2-type zinc-finger protein family.</text>
</comment>
<dbReference type="PANTHER" id="PTHR23234:SF9">
    <property type="entry name" value="ZINC FINGER PROTEIN 850-LIKE"/>
    <property type="match status" value="1"/>
</dbReference>
<dbReference type="PROSITE" id="PS50157">
    <property type="entry name" value="ZINC_FINGER_C2H2_2"/>
    <property type="match status" value="9"/>
</dbReference>
<evidence type="ECO:0000256" key="4">
    <source>
        <dbReference type="ARBA" id="ARBA00022723"/>
    </source>
</evidence>
<sequence length="517" mass="60663">MESYQCSSCGSVFSQRSQLVRHMRTHTAEKPYQCIHCDKSFLYDYHLKRHLRSHNGEKTYQCSHCEKVLLRMCDFVKHLKTHTGEKTYQCIHCEKAYFYHFQLKRHLKSHTGEKPYQCNHCQRSFSQNCNLIKHLSIHSADKPYQCSHCDKSFSQNSHLISHLKFALRCNILEKDFKQKTNILCHKRTHTGEKNFQCTHCKKIFSNDYHLKSHVRTHTGEKPYQCSHCLKAYSHNYQLIRHMVSHTNEKMYQCRHCDKAFSYNCHLLSHIKLSLRCSILDKDFTQKTSILYQTRTPANEKPSQSSDSENVISNNNLIWHSRIENGEKNQSSQINKAFSQNINFMDHNIFTSTFKQTKSVQAQTQMSNIISNNQTQQQYLYQNFNIPSLVPFPNPTFISRMATNPNDNQNKINAKGLQFSSGSKHLYQVYSIPSNFTSLLELETYCNIGHADFPKTDHADVPMDLVLNPNKKYIKNNTDNKQTHILPYRPWEQTSTHTYQNKSGCNSHPQNHYQNKLN</sequence>
<evidence type="ECO:0000256" key="13">
    <source>
        <dbReference type="SAM" id="MobiDB-lite"/>
    </source>
</evidence>
<dbReference type="InterPro" id="IPR036236">
    <property type="entry name" value="Znf_C2H2_sf"/>
</dbReference>
<dbReference type="FunFam" id="3.30.160.60:FF:000295">
    <property type="entry name" value="zinc finger protein 19"/>
    <property type="match status" value="1"/>
</dbReference>
<dbReference type="FunFam" id="3.30.160.60:FF:000202">
    <property type="entry name" value="Zinc finger protein 574"/>
    <property type="match status" value="1"/>
</dbReference>
<keyword evidence="6 12" id="KW-0863">Zinc-finger</keyword>
<feature type="domain" description="C2H2-type" evidence="14">
    <location>
        <begin position="116"/>
        <end position="143"/>
    </location>
</feature>
<keyword evidence="7" id="KW-0862">Zinc</keyword>
<feature type="region of interest" description="Disordered" evidence="13">
    <location>
        <begin position="495"/>
        <end position="517"/>
    </location>
</feature>
<feature type="domain" description="C2H2-type" evidence="14">
    <location>
        <begin position="251"/>
        <end position="272"/>
    </location>
</feature>
<keyword evidence="9" id="KW-0238">DNA-binding</keyword>
<dbReference type="Proteomes" id="UP001497623">
    <property type="component" value="Unassembled WGS sequence"/>
</dbReference>
<feature type="domain" description="C2H2-type" evidence="14">
    <location>
        <begin position="60"/>
        <end position="87"/>
    </location>
</feature>
<keyword evidence="10" id="KW-0804">Transcription</keyword>
<feature type="domain" description="C2H2-type" evidence="14">
    <location>
        <begin position="4"/>
        <end position="31"/>
    </location>
</feature>
<keyword evidence="16" id="KW-1185">Reference proteome</keyword>
<dbReference type="InterPro" id="IPR050758">
    <property type="entry name" value="Znf_C2H2-type"/>
</dbReference>
<accession>A0AAV2SHV0</accession>
<dbReference type="PANTHER" id="PTHR23234">
    <property type="entry name" value="ZNF44 PROTEIN"/>
    <property type="match status" value="1"/>
</dbReference>
<dbReference type="FunFam" id="3.30.160.60:FF:000681">
    <property type="entry name" value="zinc finger protein 205 isoform X1"/>
    <property type="match status" value="1"/>
</dbReference>
<dbReference type="GO" id="GO:0006355">
    <property type="term" value="P:regulation of DNA-templated transcription"/>
    <property type="evidence" value="ECO:0007669"/>
    <property type="project" value="UniProtKB-ARBA"/>
</dbReference>
<reference evidence="15 16" key="1">
    <citation type="submission" date="2024-05" db="EMBL/GenBank/DDBJ databases">
        <authorList>
            <person name="Wallberg A."/>
        </authorList>
    </citation>
    <scope>NUCLEOTIDE SEQUENCE [LARGE SCALE GENOMIC DNA]</scope>
</reference>
<keyword evidence="11" id="KW-0539">Nucleus</keyword>
<keyword evidence="5" id="KW-0677">Repeat</keyword>
<comment type="subcellular location">
    <subcellularLocation>
        <location evidence="2">Nucleus</location>
    </subcellularLocation>
</comment>
<evidence type="ECO:0000256" key="8">
    <source>
        <dbReference type="ARBA" id="ARBA00023015"/>
    </source>
</evidence>
<dbReference type="GO" id="GO:0003677">
    <property type="term" value="F:DNA binding"/>
    <property type="evidence" value="ECO:0007669"/>
    <property type="project" value="UniProtKB-KW"/>
</dbReference>
<feature type="domain" description="C2H2-type" evidence="14">
    <location>
        <begin position="32"/>
        <end position="59"/>
    </location>
</feature>
<evidence type="ECO:0000313" key="16">
    <source>
        <dbReference type="Proteomes" id="UP001497623"/>
    </source>
</evidence>
<protein>
    <recommendedName>
        <fullName evidence="14">C2H2-type domain-containing protein</fullName>
    </recommendedName>
</protein>
<proteinExistence type="inferred from homology"/>
<feature type="domain" description="C2H2-type" evidence="14">
    <location>
        <begin position="223"/>
        <end position="250"/>
    </location>
</feature>
<dbReference type="GO" id="GO:0005634">
    <property type="term" value="C:nucleus"/>
    <property type="evidence" value="ECO:0007669"/>
    <property type="project" value="UniProtKB-SubCell"/>
</dbReference>
<dbReference type="EMBL" id="CAXKWB010079415">
    <property type="protein sequence ID" value="CAL4203552.1"/>
    <property type="molecule type" value="Genomic_DNA"/>
</dbReference>
<dbReference type="AlphaFoldDB" id="A0AAV2SHV0"/>
<keyword evidence="4" id="KW-0479">Metal-binding</keyword>